<dbReference type="Pfam" id="PF13188">
    <property type="entry name" value="PAS_8"/>
    <property type="match status" value="2"/>
</dbReference>
<evidence type="ECO:0000259" key="8">
    <source>
        <dbReference type="PROSITE" id="PS50113"/>
    </source>
</evidence>
<evidence type="ECO:0000256" key="6">
    <source>
        <dbReference type="SAM" id="Coils"/>
    </source>
</evidence>
<dbReference type="Gene3D" id="1.10.287.130">
    <property type="match status" value="1"/>
</dbReference>
<dbReference type="PROSITE" id="PS50112">
    <property type="entry name" value="PAS"/>
    <property type="match status" value="2"/>
</dbReference>
<evidence type="ECO:0000259" key="7">
    <source>
        <dbReference type="PROSITE" id="PS50112"/>
    </source>
</evidence>
<evidence type="ECO:0000256" key="4">
    <source>
        <dbReference type="ARBA" id="ARBA00022679"/>
    </source>
</evidence>
<dbReference type="InterPro" id="IPR001610">
    <property type="entry name" value="PAC"/>
</dbReference>
<comment type="caution">
    <text evidence="9">The sequence shown here is derived from an EMBL/GenBank/DDBJ whole genome shotgun (WGS) entry which is preliminary data.</text>
</comment>
<dbReference type="SMART" id="SM00086">
    <property type="entry name" value="PAC"/>
    <property type="match status" value="3"/>
</dbReference>
<proteinExistence type="predicted"/>
<dbReference type="SUPFAM" id="SSF47384">
    <property type="entry name" value="Homodimeric domain of signal transducing histidine kinase"/>
    <property type="match status" value="1"/>
</dbReference>
<dbReference type="InterPro" id="IPR013767">
    <property type="entry name" value="PAS_fold"/>
</dbReference>
<dbReference type="InterPro" id="IPR052162">
    <property type="entry name" value="Sensor_kinase/Photoreceptor"/>
</dbReference>
<feature type="domain" description="PAC" evidence="8">
    <location>
        <begin position="647"/>
        <end position="699"/>
    </location>
</feature>
<dbReference type="PROSITE" id="PS50113">
    <property type="entry name" value="PAC"/>
    <property type="match status" value="2"/>
</dbReference>
<evidence type="ECO:0000256" key="1">
    <source>
        <dbReference type="ARBA" id="ARBA00000085"/>
    </source>
</evidence>
<comment type="catalytic activity">
    <reaction evidence="1">
        <text>ATP + protein L-histidine = ADP + protein N-phospho-L-histidine.</text>
        <dbReference type="EC" id="2.7.13.3"/>
    </reaction>
</comment>
<dbReference type="SUPFAM" id="SSF55785">
    <property type="entry name" value="PYP-like sensor domain (PAS domain)"/>
    <property type="match status" value="3"/>
</dbReference>
<reference evidence="9 10" key="1">
    <citation type="submission" date="2024-09" db="EMBL/GenBank/DDBJ databases">
        <title>Laminarin stimulates single cell rates of sulfate reduction while oxygen inhibits transcriptomic activity in coastal marine sediment.</title>
        <authorList>
            <person name="Lindsay M."/>
            <person name="Orcutt B."/>
            <person name="Emerson D."/>
            <person name="Stepanauskas R."/>
            <person name="D'Angelo T."/>
        </authorList>
    </citation>
    <scope>NUCLEOTIDE SEQUENCE [LARGE SCALE GENOMIC DNA]</scope>
    <source>
        <strain evidence="9">SAG AM-311-K15</strain>
    </source>
</reference>
<sequence>MRQERRRAEESLRKTEERISKIIERSLAGYFYVDHNMVFRDVNQAWLRMHGYSSPDQVIGGPFNLAFPGTEDKTKTAAADLLCGNSISSDEFPRLCKDGSIGFNTISLSPVLHYDKIIGWEGFLIDTTEKRRLYEKQNILLHDVKERIKELHFLYEVTHLLVDRDRSMAEIFQNVVDLIPAAFQFPDSTCARIRFEDRELITPNFQESGWRLAADIMVSGTHTGLVEVYYLVAKPEDAEGPFVAEERNLMNALAKQLGQSVERRRADERIEHLNRVLRAIRNVNQLITKEKDRDRLIQKACQILIATRGYHHAWIVLLNESGQVLKTAASGEGDTFLQFVEKMEQGILPAYGQRALQKSEIEFTPDTSSDCPDYPLAKDQAGQGGFTGRLANEGKVFGLLHVSLPQNIMHDVAEQSIFKEVMGDIAFGLHNIEREEIRNQAVVALQQSEEKFRAIFEGANDGILAAEPHTKKFVFANPRMCEITGYSLPELLVLDVPAIHPAEDLPSVMDQVSRQVQGEITLASDIPVLTKKRSIVYCDVNSQIVTIGNEQYLVGFFRDITERRLLEQDLREREERFRTFFDNAPIGKCITAPDGKLLRVNHALCRMLGYSPEELMNISIPSLTHPDDLEMTMAGIRSLHKGESDTFTVEKRYVHKDGRSIWTNMSVSLLRDEEGRPVHFLTHVMDLTEIQRLARELQQSNVELKQERALLEQRVTERTLDLSISNAELARATRLKDEFLASMSHELRTPLNAILGLSESLDEKVYGPVNDRQSKALHRIDMAGQHLLSLINDILDVSKIEAGKLKLDFSAVNIANNSANDMVK</sequence>
<feature type="coiled-coil region" evidence="6">
    <location>
        <begin position="687"/>
        <end position="714"/>
    </location>
</feature>
<keyword evidence="6" id="KW-0175">Coiled coil</keyword>
<keyword evidence="4" id="KW-0808">Transferase</keyword>
<dbReference type="EMBL" id="JBHPBY010000665">
    <property type="protein sequence ID" value="MFC1853969.1"/>
    <property type="molecule type" value="Genomic_DNA"/>
</dbReference>
<evidence type="ECO:0000256" key="3">
    <source>
        <dbReference type="ARBA" id="ARBA00022553"/>
    </source>
</evidence>
<evidence type="ECO:0000313" key="10">
    <source>
        <dbReference type="Proteomes" id="UP001594351"/>
    </source>
</evidence>
<name>A0ABV6Z696_UNCC1</name>
<evidence type="ECO:0000313" key="9">
    <source>
        <dbReference type="EMBL" id="MFC1853969.1"/>
    </source>
</evidence>
<keyword evidence="10" id="KW-1185">Reference proteome</keyword>
<dbReference type="Gene3D" id="3.30.450.20">
    <property type="entry name" value="PAS domain"/>
    <property type="match status" value="3"/>
</dbReference>
<evidence type="ECO:0000256" key="2">
    <source>
        <dbReference type="ARBA" id="ARBA00012438"/>
    </source>
</evidence>
<dbReference type="Pfam" id="PF00989">
    <property type="entry name" value="PAS"/>
    <property type="match status" value="1"/>
</dbReference>
<gene>
    <name evidence="9" type="ORF">ACFL27_27610</name>
</gene>
<protein>
    <recommendedName>
        <fullName evidence="2">histidine kinase</fullName>
        <ecNumber evidence="2">2.7.13.3</ecNumber>
    </recommendedName>
</protein>
<dbReference type="InterPro" id="IPR003661">
    <property type="entry name" value="HisK_dim/P_dom"/>
</dbReference>
<dbReference type="InterPro" id="IPR029016">
    <property type="entry name" value="GAF-like_dom_sf"/>
</dbReference>
<dbReference type="SMART" id="SM00388">
    <property type="entry name" value="HisKA"/>
    <property type="match status" value="1"/>
</dbReference>
<feature type="domain" description="PAC" evidence="8">
    <location>
        <begin position="522"/>
        <end position="572"/>
    </location>
</feature>
<dbReference type="SMART" id="SM00091">
    <property type="entry name" value="PAS"/>
    <property type="match status" value="3"/>
</dbReference>
<dbReference type="SUPFAM" id="SSF55781">
    <property type="entry name" value="GAF domain-like"/>
    <property type="match status" value="1"/>
</dbReference>
<dbReference type="Gene3D" id="3.30.450.40">
    <property type="match status" value="1"/>
</dbReference>
<dbReference type="NCBIfam" id="TIGR00229">
    <property type="entry name" value="sensory_box"/>
    <property type="match status" value="3"/>
</dbReference>
<dbReference type="PANTHER" id="PTHR43304">
    <property type="entry name" value="PHYTOCHROME-LIKE PROTEIN CPH1"/>
    <property type="match status" value="1"/>
</dbReference>
<feature type="domain" description="PAS" evidence="7">
    <location>
        <begin position="448"/>
        <end position="519"/>
    </location>
</feature>
<dbReference type="PANTHER" id="PTHR43304:SF1">
    <property type="entry name" value="PAC DOMAIN-CONTAINING PROTEIN"/>
    <property type="match status" value="1"/>
</dbReference>
<dbReference type="Pfam" id="PF00512">
    <property type="entry name" value="HisKA"/>
    <property type="match status" value="1"/>
</dbReference>
<dbReference type="InterPro" id="IPR036097">
    <property type="entry name" value="HisK_dim/P_sf"/>
</dbReference>
<dbReference type="CDD" id="cd00082">
    <property type="entry name" value="HisKA"/>
    <property type="match status" value="1"/>
</dbReference>
<dbReference type="InterPro" id="IPR000014">
    <property type="entry name" value="PAS"/>
</dbReference>
<organism evidence="9 10">
    <name type="scientific">candidate division CSSED10-310 bacterium</name>
    <dbReference type="NCBI Taxonomy" id="2855610"/>
    <lineage>
        <taxon>Bacteria</taxon>
        <taxon>Bacteria division CSSED10-310</taxon>
    </lineage>
</organism>
<keyword evidence="3" id="KW-0597">Phosphoprotein</keyword>
<dbReference type="InterPro" id="IPR000700">
    <property type="entry name" value="PAS-assoc_C"/>
</dbReference>
<accession>A0ABV6Z696</accession>
<keyword evidence="5" id="KW-0418">Kinase</keyword>
<dbReference type="InterPro" id="IPR035965">
    <property type="entry name" value="PAS-like_dom_sf"/>
</dbReference>
<dbReference type="EC" id="2.7.13.3" evidence="2"/>
<dbReference type="Proteomes" id="UP001594351">
    <property type="component" value="Unassembled WGS sequence"/>
</dbReference>
<dbReference type="CDD" id="cd00130">
    <property type="entry name" value="PAS"/>
    <property type="match status" value="2"/>
</dbReference>
<feature type="domain" description="PAS" evidence="7">
    <location>
        <begin position="573"/>
        <end position="643"/>
    </location>
</feature>
<evidence type="ECO:0000256" key="5">
    <source>
        <dbReference type="ARBA" id="ARBA00022777"/>
    </source>
</evidence>